<proteinExistence type="inferred from homology"/>
<evidence type="ECO:0000256" key="5">
    <source>
        <dbReference type="ARBA" id="ARBA00023274"/>
    </source>
</evidence>
<evidence type="ECO:0000256" key="1">
    <source>
        <dbReference type="ARBA" id="ARBA00010605"/>
    </source>
</evidence>
<comment type="caution">
    <text evidence="10">The sequence shown here is derived from an EMBL/GenBank/DDBJ whole genome shotgun (WGS) entry which is preliminary data.</text>
</comment>
<feature type="coiled-coil region" evidence="8">
    <location>
        <begin position="40"/>
        <end position="69"/>
    </location>
</feature>
<dbReference type="Gene3D" id="3.40.5.10">
    <property type="entry name" value="Ribosomal protein L9, N-terminal domain"/>
    <property type="match status" value="1"/>
</dbReference>
<dbReference type="Proteomes" id="UP000263486">
    <property type="component" value="Unassembled WGS sequence"/>
</dbReference>
<dbReference type="SUPFAM" id="SSF55653">
    <property type="entry name" value="Ribosomal protein L9 C-domain"/>
    <property type="match status" value="1"/>
</dbReference>
<evidence type="ECO:0000256" key="3">
    <source>
        <dbReference type="ARBA" id="ARBA00022884"/>
    </source>
</evidence>
<dbReference type="RefSeq" id="WP_114641066.1">
    <property type="nucleotide sequence ID" value="NZ_JAACIO010000002.1"/>
</dbReference>
<comment type="function">
    <text evidence="7">Binds to the 23S rRNA.</text>
</comment>
<evidence type="ECO:0000256" key="8">
    <source>
        <dbReference type="SAM" id="Coils"/>
    </source>
</evidence>
<evidence type="ECO:0000256" key="6">
    <source>
        <dbReference type="ARBA" id="ARBA00035292"/>
    </source>
</evidence>
<protein>
    <recommendedName>
        <fullName evidence="6 7">Large ribosomal subunit protein bL9</fullName>
    </recommendedName>
</protein>
<evidence type="ECO:0000256" key="2">
    <source>
        <dbReference type="ARBA" id="ARBA00022730"/>
    </source>
</evidence>
<dbReference type="GO" id="GO:0005840">
    <property type="term" value="C:ribosome"/>
    <property type="evidence" value="ECO:0007669"/>
    <property type="project" value="UniProtKB-KW"/>
</dbReference>
<evidence type="ECO:0000313" key="11">
    <source>
        <dbReference type="Proteomes" id="UP000263486"/>
    </source>
</evidence>
<dbReference type="InterPro" id="IPR036791">
    <property type="entry name" value="Ribosomal_bL9_C_sf"/>
</dbReference>
<dbReference type="EMBL" id="QUAJ01000002">
    <property type="protein sequence ID" value="REI42834.1"/>
    <property type="molecule type" value="Genomic_DNA"/>
</dbReference>
<name>A0ABX9KK20_9FUSO</name>
<dbReference type="InterPro" id="IPR009027">
    <property type="entry name" value="Ribosomal_bL9/RNase_H1_N"/>
</dbReference>
<organism evidence="10 11">
    <name type="scientific">Psychrilyobacter piezotolerans</name>
    <dbReference type="NCBI Taxonomy" id="2293438"/>
    <lineage>
        <taxon>Bacteria</taxon>
        <taxon>Fusobacteriati</taxon>
        <taxon>Fusobacteriota</taxon>
        <taxon>Fusobacteriia</taxon>
        <taxon>Fusobacteriales</taxon>
        <taxon>Fusobacteriaceae</taxon>
        <taxon>Psychrilyobacter</taxon>
    </lineage>
</organism>
<dbReference type="InterPro" id="IPR020594">
    <property type="entry name" value="Ribosomal_bL9_bac/chp"/>
</dbReference>
<dbReference type="InterPro" id="IPR000244">
    <property type="entry name" value="Ribosomal_bL9"/>
</dbReference>
<dbReference type="SUPFAM" id="SSF55658">
    <property type="entry name" value="L9 N-domain-like"/>
    <property type="match status" value="1"/>
</dbReference>
<keyword evidence="5 7" id="KW-0687">Ribonucleoprotein</keyword>
<reference evidence="10 11" key="1">
    <citation type="submission" date="2018-08" db="EMBL/GenBank/DDBJ databases">
        <title>Draft genome sequence of Psychrilyobacter sp. strain SD5 isolated from Black Sea water.</title>
        <authorList>
            <person name="Yadav S."/>
            <person name="Villanueva L."/>
            <person name="Damste J.S.S."/>
        </authorList>
    </citation>
    <scope>NUCLEOTIDE SEQUENCE [LARGE SCALE GENOMIC DNA]</scope>
    <source>
        <strain evidence="10 11">SD5</strain>
    </source>
</reference>
<dbReference type="PANTHER" id="PTHR21368">
    <property type="entry name" value="50S RIBOSOMAL PROTEIN L9"/>
    <property type="match status" value="1"/>
</dbReference>
<dbReference type="InterPro" id="IPR020070">
    <property type="entry name" value="Ribosomal_bL9_N"/>
</dbReference>
<sequence>MSKIKVILNTDVAGQGRKGDIVSVSEGYAKNFLLKGNKGIIATDEEMKKLEAKKNKAAAKDQAETAVAEEQAKVLGEKTLFMKVKAGENGKVFGSITNKEISEAIKAQFDMVIDKKKIDGSIKKIGEHKVNLKLHKGVKASLKVIAERM</sequence>
<keyword evidence="11" id="KW-1185">Reference proteome</keyword>
<dbReference type="Pfam" id="PF03948">
    <property type="entry name" value="Ribosomal_L9_C"/>
    <property type="match status" value="1"/>
</dbReference>
<keyword evidence="4 7" id="KW-0689">Ribosomal protein</keyword>
<dbReference type="Pfam" id="PF01281">
    <property type="entry name" value="Ribosomal_L9_N"/>
    <property type="match status" value="1"/>
</dbReference>
<keyword evidence="2 7" id="KW-0699">rRNA-binding</keyword>
<accession>A0ABX9KK20</accession>
<evidence type="ECO:0000256" key="7">
    <source>
        <dbReference type="HAMAP-Rule" id="MF_00503"/>
    </source>
</evidence>
<evidence type="ECO:0000256" key="4">
    <source>
        <dbReference type="ARBA" id="ARBA00022980"/>
    </source>
</evidence>
<dbReference type="NCBIfam" id="TIGR00158">
    <property type="entry name" value="L9"/>
    <property type="match status" value="1"/>
</dbReference>
<dbReference type="InterPro" id="IPR020069">
    <property type="entry name" value="Ribosomal_bL9_C"/>
</dbReference>
<evidence type="ECO:0000313" key="10">
    <source>
        <dbReference type="EMBL" id="REI42834.1"/>
    </source>
</evidence>
<keyword evidence="8" id="KW-0175">Coiled coil</keyword>
<comment type="similarity">
    <text evidence="1 7">Belongs to the bacterial ribosomal protein bL9 family.</text>
</comment>
<gene>
    <name evidence="7 10" type="primary">rplI</name>
    <name evidence="10" type="ORF">DYH56_01400</name>
</gene>
<dbReference type="PROSITE" id="PS00651">
    <property type="entry name" value="RIBOSOMAL_L9"/>
    <property type="match status" value="1"/>
</dbReference>
<keyword evidence="3 7" id="KW-0694">RNA-binding</keyword>
<evidence type="ECO:0000259" key="9">
    <source>
        <dbReference type="PROSITE" id="PS00651"/>
    </source>
</evidence>
<dbReference type="HAMAP" id="MF_00503">
    <property type="entry name" value="Ribosomal_bL9"/>
    <property type="match status" value="1"/>
</dbReference>
<feature type="domain" description="Ribosomal protein L9" evidence="9">
    <location>
        <begin position="16"/>
        <end position="43"/>
    </location>
</feature>
<dbReference type="Gene3D" id="3.10.430.100">
    <property type="entry name" value="Ribosomal protein L9, C-terminal domain"/>
    <property type="match status" value="1"/>
</dbReference>
<dbReference type="InterPro" id="IPR036935">
    <property type="entry name" value="Ribosomal_bL9_N_sf"/>
</dbReference>